<name>A0A2I1BXM8_ASPN1</name>
<dbReference type="VEuPathDB" id="FungiDB:P174DRAFT_496438"/>
<organism evidence="1 2">
    <name type="scientific">Aspergillus novofumigatus (strain IBT 16806)</name>
    <dbReference type="NCBI Taxonomy" id="1392255"/>
    <lineage>
        <taxon>Eukaryota</taxon>
        <taxon>Fungi</taxon>
        <taxon>Dikarya</taxon>
        <taxon>Ascomycota</taxon>
        <taxon>Pezizomycotina</taxon>
        <taxon>Eurotiomycetes</taxon>
        <taxon>Eurotiomycetidae</taxon>
        <taxon>Eurotiales</taxon>
        <taxon>Aspergillaceae</taxon>
        <taxon>Aspergillus</taxon>
        <taxon>Aspergillus subgen. Fumigati</taxon>
    </lineage>
</organism>
<reference evidence="2" key="1">
    <citation type="journal article" date="2018" name="Proc. Natl. Acad. Sci. U.S.A.">
        <title>Linking secondary metabolites to gene clusters through genome sequencing of six diverse Aspergillus species.</title>
        <authorList>
            <person name="Kaerboelling I."/>
            <person name="Vesth T.C."/>
            <person name="Frisvad J.C."/>
            <person name="Nybo J.L."/>
            <person name="Theobald S."/>
            <person name="Kuo A."/>
            <person name="Bowyer P."/>
            <person name="Matsuda Y."/>
            <person name="Mondo S."/>
            <person name="Lyhne E.K."/>
            <person name="Kogle M.E."/>
            <person name="Clum A."/>
            <person name="Lipzen A."/>
            <person name="Salamov A."/>
            <person name="Ngan C.Y."/>
            <person name="Daum C."/>
            <person name="Chiniquy J."/>
            <person name="Barry K."/>
            <person name="LaButti K."/>
            <person name="Haridas S."/>
            <person name="Simmons B.A."/>
            <person name="Magnuson J.K."/>
            <person name="Mortensen U.H."/>
            <person name="Larsen T.O."/>
            <person name="Grigoriev I.V."/>
            <person name="Baker S.E."/>
            <person name="Andersen M.R."/>
        </authorList>
    </citation>
    <scope>NUCLEOTIDE SEQUENCE [LARGE SCALE GENOMIC DNA]</scope>
    <source>
        <strain evidence="2">IBT 16806</strain>
    </source>
</reference>
<keyword evidence="2" id="KW-1185">Reference proteome</keyword>
<evidence type="ECO:0000313" key="1">
    <source>
        <dbReference type="EMBL" id="PKX90109.1"/>
    </source>
</evidence>
<proteinExistence type="predicted"/>
<comment type="caution">
    <text evidence="1">The sequence shown here is derived from an EMBL/GenBank/DDBJ whole genome shotgun (WGS) entry which is preliminary data.</text>
</comment>
<evidence type="ECO:0000313" key="2">
    <source>
        <dbReference type="Proteomes" id="UP000234474"/>
    </source>
</evidence>
<gene>
    <name evidence="1" type="ORF">P174DRAFT_496438</name>
</gene>
<dbReference type="Proteomes" id="UP000234474">
    <property type="component" value="Unassembled WGS sequence"/>
</dbReference>
<accession>A0A2I1BXM8</accession>
<sequence>MVSTEVESFKILFCQLRTFAQSAARGRGPNQARNWTQIMLFNHPKLGKIVTILPPSATTSQLPSVLLTMATMRPIVFYAHHAGPNPQKGSYGSGELKVPYKVKLLEFPEMKQAAWKKINPNG</sequence>
<dbReference type="STRING" id="1392255.A0A2I1BXM8"/>
<dbReference type="AlphaFoldDB" id="A0A2I1BXM8"/>
<protein>
    <submittedName>
        <fullName evidence="1">Uncharacterized protein</fullName>
    </submittedName>
</protein>
<dbReference type="RefSeq" id="XP_024678704.1">
    <property type="nucleotide sequence ID" value="XM_024830884.1"/>
</dbReference>
<dbReference type="GeneID" id="36538221"/>
<dbReference type="EMBL" id="MSZS01000008">
    <property type="protein sequence ID" value="PKX90109.1"/>
    <property type="molecule type" value="Genomic_DNA"/>
</dbReference>